<reference evidence="1" key="2">
    <citation type="submission" date="2023-07" db="EMBL/GenBank/DDBJ databases">
        <authorList>
            <person name="Bai X.-H."/>
            <person name="Wang H.-H."/>
            <person name="Wang J."/>
            <person name="Ma M.-Y."/>
            <person name="Hu H.-H."/>
            <person name="Song Z.-L."/>
            <person name="Ma H.-G."/>
            <person name="Fan Y."/>
            <person name="Du C.-Y."/>
            <person name="Xu J.-C."/>
        </authorList>
    </citation>
    <scope>NUCLEOTIDE SEQUENCE</scope>
    <source>
        <strain evidence="1">CZ1</strain>
    </source>
</reference>
<accession>A0AA97ATU2</accession>
<proteinExistence type="predicted"/>
<sequence length="116" mass="13537">MGINWDALKQRYLQTNRAAQLESITLNLTRIQTLANSGEDGQVARHLVRESQYLIEWTVPTIDLETDFQIATELVDLQRQLSEWKLDWDKIWESDRASLGKLAQQWSDRLQICVAH</sequence>
<organism evidence="1">
    <name type="scientific">Leptolyngbya boryana CZ1</name>
    <dbReference type="NCBI Taxonomy" id="3060204"/>
    <lineage>
        <taxon>Bacteria</taxon>
        <taxon>Bacillati</taxon>
        <taxon>Cyanobacteriota</taxon>
        <taxon>Cyanophyceae</taxon>
        <taxon>Leptolyngbyales</taxon>
        <taxon>Leptolyngbyaceae</taxon>
        <taxon>Leptolyngbya group</taxon>
        <taxon>Leptolyngbya</taxon>
    </lineage>
</organism>
<dbReference type="EMBL" id="CP130144">
    <property type="protein sequence ID" value="WNZ48924.1"/>
    <property type="molecule type" value="Genomic_DNA"/>
</dbReference>
<gene>
    <name evidence="1" type="ORF">Q2T42_13950</name>
</gene>
<reference evidence="1" key="1">
    <citation type="journal article" date="2023" name="Plants (Basel)">
        <title>Genomic Analysis of Leptolyngbya boryana CZ1 Reveals Efficient Carbon Fixation Modules.</title>
        <authorList>
            <person name="Bai X."/>
            <person name="Wang H."/>
            <person name="Cheng W."/>
            <person name="Wang J."/>
            <person name="Ma M."/>
            <person name="Hu H."/>
            <person name="Song Z."/>
            <person name="Ma H."/>
            <person name="Fan Y."/>
            <person name="Du C."/>
            <person name="Xu J."/>
        </authorList>
    </citation>
    <scope>NUCLEOTIDE SEQUENCE</scope>
    <source>
        <strain evidence="1">CZ1</strain>
    </source>
</reference>
<dbReference type="RefSeq" id="WP_268242228.1">
    <property type="nucleotide sequence ID" value="NZ_CP130144.1"/>
</dbReference>
<evidence type="ECO:0000313" key="1">
    <source>
        <dbReference type="EMBL" id="WNZ48924.1"/>
    </source>
</evidence>
<dbReference type="AlphaFoldDB" id="A0AA97ATU2"/>
<name>A0AA97ATU2_LEPBY</name>
<protein>
    <submittedName>
        <fullName evidence="1">Uncharacterized protein</fullName>
    </submittedName>
</protein>